<evidence type="ECO:0000313" key="1">
    <source>
        <dbReference type="EMBL" id="GAG96852.1"/>
    </source>
</evidence>
<organism evidence="1">
    <name type="scientific">marine sediment metagenome</name>
    <dbReference type="NCBI Taxonomy" id="412755"/>
    <lineage>
        <taxon>unclassified sequences</taxon>
        <taxon>metagenomes</taxon>
        <taxon>ecological metagenomes</taxon>
    </lineage>
</organism>
<gene>
    <name evidence="1" type="ORF">S01H4_47154</name>
</gene>
<accession>X1CV48</accession>
<dbReference type="AlphaFoldDB" id="X1CV48"/>
<name>X1CV48_9ZZZZ</name>
<proteinExistence type="predicted"/>
<feature type="non-terminal residue" evidence="1">
    <location>
        <position position="1"/>
    </location>
</feature>
<dbReference type="EMBL" id="BART01026434">
    <property type="protein sequence ID" value="GAG96852.1"/>
    <property type="molecule type" value="Genomic_DNA"/>
</dbReference>
<comment type="caution">
    <text evidence="1">The sequence shown here is derived from an EMBL/GenBank/DDBJ whole genome shotgun (WGS) entry which is preliminary data.</text>
</comment>
<reference evidence="1" key="1">
    <citation type="journal article" date="2014" name="Front. Microbiol.">
        <title>High frequency of phylogenetically diverse reductive dehalogenase-homologous genes in deep subseafloor sedimentary metagenomes.</title>
        <authorList>
            <person name="Kawai M."/>
            <person name="Futagami T."/>
            <person name="Toyoda A."/>
            <person name="Takaki Y."/>
            <person name="Nishi S."/>
            <person name="Hori S."/>
            <person name="Arai W."/>
            <person name="Tsubouchi T."/>
            <person name="Morono Y."/>
            <person name="Uchiyama I."/>
            <person name="Ito T."/>
            <person name="Fujiyama A."/>
            <person name="Inagaki F."/>
            <person name="Takami H."/>
        </authorList>
    </citation>
    <scope>NUCLEOTIDE SEQUENCE</scope>
    <source>
        <strain evidence="1">Expedition CK06-06</strain>
    </source>
</reference>
<protein>
    <submittedName>
        <fullName evidence="1">Uncharacterized protein</fullName>
    </submittedName>
</protein>
<sequence>LLLAADGRILGCGASPVWGRACSRAAELLETCDPDGERPDMATLLEEARADAAEEIRFEKGRALVHD</sequence>